<dbReference type="EMBL" id="AVOT02027810">
    <property type="protein sequence ID" value="MBW0520050.1"/>
    <property type="molecule type" value="Genomic_DNA"/>
</dbReference>
<accession>A0A9Q3EC31</accession>
<evidence type="ECO:0000256" key="1">
    <source>
        <dbReference type="SAM" id="MobiDB-lite"/>
    </source>
</evidence>
<dbReference type="AlphaFoldDB" id="A0A9Q3EC31"/>
<comment type="caution">
    <text evidence="2">The sequence shown here is derived from an EMBL/GenBank/DDBJ whole genome shotgun (WGS) entry which is preliminary data.</text>
</comment>
<feature type="region of interest" description="Disordered" evidence="1">
    <location>
        <begin position="1"/>
        <end position="39"/>
    </location>
</feature>
<reference evidence="2" key="1">
    <citation type="submission" date="2021-03" db="EMBL/GenBank/DDBJ databases">
        <title>Draft genome sequence of rust myrtle Austropuccinia psidii MF-1, a brazilian biotype.</title>
        <authorList>
            <person name="Quecine M.C."/>
            <person name="Pachon D.M.R."/>
            <person name="Bonatelli M.L."/>
            <person name="Correr F.H."/>
            <person name="Franceschini L.M."/>
            <person name="Leite T.F."/>
            <person name="Margarido G.R.A."/>
            <person name="Almeida C.A."/>
            <person name="Ferrarezi J.A."/>
            <person name="Labate C.A."/>
        </authorList>
    </citation>
    <scope>NUCLEOTIDE SEQUENCE</scope>
    <source>
        <strain evidence="2">MF-1</strain>
    </source>
</reference>
<dbReference type="Proteomes" id="UP000765509">
    <property type="component" value="Unassembled WGS sequence"/>
</dbReference>
<feature type="compositionally biased region" description="Basic and acidic residues" evidence="1">
    <location>
        <begin position="1"/>
        <end position="10"/>
    </location>
</feature>
<protein>
    <submittedName>
        <fullName evidence="2">Uncharacterized protein</fullName>
    </submittedName>
</protein>
<sequence length="171" mass="19221">MKMVHARDGRNYSVQPDGSGKERGNTRARSGKSSSRRTCLEDARVASHFPRAEPFPNGIHRNISVPVQKEEWEIYPSISQGAMNFYLHIKSFPGQEKTIELLGGWIPLSSKDKVKTIKNWLKNQSLLSINQKELGITSALEKEGPVASTSSRNVQRQAQRTSEEEETSQEP</sequence>
<organism evidence="2 3">
    <name type="scientific">Austropuccinia psidii MF-1</name>
    <dbReference type="NCBI Taxonomy" id="1389203"/>
    <lineage>
        <taxon>Eukaryota</taxon>
        <taxon>Fungi</taxon>
        <taxon>Dikarya</taxon>
        <taxon>Basidiomycota</taxon>
        <taxon>Pucciniomycotina</taxon>
        <taxon>Pucciniomycetes</taxon>
        <taxon>Pucciniales</taxon>
        <taxon>Sphaerophragmiaceae</taxon>
        <taxon>Austropuccinia</taxon>
    </lineage>
</organism>
<name>A0A9Q3EC31_9BASI</name>
<evidence type="ECO:0000313" key="2">
    <source>
        <dbReference type="EMBL" id="MBW0520050.1"/>
    </source>
</evidence>
<evidence type="ECO:0000313" key="3">
    <source>
        <dbReference type="Proteomes" id="UP000765509"/>
    </source>
</evidence>
<feature type="region of interest" description="Disordered" evidence="1">
    <location>
        <begin position="140"/>
        <end position="171"/>
    </location>
</feature>
<keyword evidence="3" id="KW-1185">Reference proteome</keyword>
<proteinExistence type="predicted"/>
<gene>
    <name evidence="2" type="ORF">O181_059765</name>
</gene>
<feature type="compositionally biased region" description="Polar residues" evidence="1">
    <location>
        <begin position="27"/>
        <end position="37"/>
    </location>
</feature>